<accession>A0A1E7Q9P4</accession>
<dbReference type="PANTHER" id="PTHR46438">
    <property type="entry name" value="ALPHA/BETA-HYDROLASES SUPERFAMILY PROTEIN"/>
    <property type="match status" value="1"/>
</dbReference>
<name>A0A1E7Q9P4_9GAMM</name>
<evidence type="ECO:0000313" key="2">
    <source>
        <dbReference type="EMBL" id="OEY70877.1"/>
    </source>
</evidence>
<dbReference type="AlphaFoldDB" id="A0A1E7Q9P4"/>
<reference evidence="3" key="1">
    <citation type="submission" date="2016-09" db="EMBL/GenBank/DDBJ databases">
        <authorList>
            <person name="Wan X."/>
            <person name="Hou S."/>
        </authorList>
    </citation>
    <scope>NUCLEOTIDE SEQUENCE [LARGE SCALE GENOMIC DNA]</scope>
    <source>
        <strain evidence="3">KH87</strain>
    </source>
</reference>
<comment type="caution">
    <text evidence="2">The sequence shown here is derived from an EMBL/GenBank/DDBJ whole genome shotgun (WGS) entry which is preliminary data.</text>
</comment>
<protein>
    <submittedName>
        <fullName evidence="2">Carboxylesterase</fullName>
    </submittedName>
</protein>
<gene>
    <name evidence="2" type="ORF">BI198_00835</name>
</gene>
<sequence length="355" mass="39718">MIQPGFIKVAGTLRPLAFNAFTLWAGSLLLLTGCEPPSARQQAIENYSTDKHQSQYVNFVNDDPETLNTEQLYNRALTLWGDEYTELRIATSFGVAQVVVSGPTDGYPLILLHGMNTNSTMWYPNVPWLAQHYKVYAIDYLLGNGKSESKKAVDDVAQVLAWYNEIFDALALNQFALVGASQGGWFATQIALNEPAKVEQLVLLSPAQTFGWIKPSLDVLKSVYFSLNPKRSELRAMLQTMSTNVDNIDQLYIDQFYRYSTTNKSLPNLLTQMTPFDDDIFRRLAMPTLVLIGDEDIINSPESLEQAQRVLPCVETAIIANAGHFLSVDNAHSVNERVHRFISARRKNDGCKKAG</sequence>
<dbReference type="Proteomes" id="UP000242258">
    <property type="component" value="Unassembled WGS sequence"/>
</dbReference>
<dbReference type="InterPro" id="IPR022742">
    <property type="entry name" value="Hydrolase_4"/>
</dbReference>
<keyword evidence="3" id="KW-1185">Reference proteome</keyword>
<proteinExistence type="predicted"/>
<dbReference type="STRING" id="1628148.BI198_00835"/>
<dbReference type="InterPro" id="IPR029058">
    <property type="entry name" value="AB_hydrolase_fold"/>
</dbReference>
<dbReference type="Gene3D" id="3.40.50.1820">
    <property type="entry name" value="alpha/beta hydrolase"/>
    <property type="match status" value="1"/>
</dbReference>
<dbReference type="OrthoDB" id="9808398at2"/>
<evidence type="ECO:0000259" key="1">
    <source>
        <dbReference type="Pfam" id="PF12146"/>
    </source>
</evidence>
<feature type="domain" description="Serine aminopeptidase S33" evidence="1">
    <location>
        <begin position="109"/>
        <end position="326"/>
    </location>
</feature>
<dbReference type="SUPFAM" id="SSF53474">
    <property type="entry name" value="alpha/beta-Hydrolases"/>
    <property type="match status" value="1"/>
</dbReference>
<organism evidence="2 3">
    <name type="scientific">Rheinheimera salexigens</name>
    <dbReference type="NCBI Taxonomy" id="1628148"/>
    <lineage>
        <taxon>Bacteria</taxon>
        <taxon>Pseudomonadati</taxon>
        <taxon>Pseudomonadota</taxon>
        <taxon>Gammaproteobacteria</taxon>
        <taxon>Chromatiales</taxon>
        <taxon>Chromatiaceae</taxon>
        <taxon>Rheinheimera</taxon>
    </lineage>
</organism>
<dbReference type="EMBL" id="MKEK01000001">
    <property type="protein sequence ID" value="OEY70877.1"/>
    <property type="molecule type" value="Genomic_DNA"/>
</dbReference>
<evidence type="ECO:0000313" key="3">
    <source>
        <dbReference type="Proteomes" id="UP000242258"/>
    </source>
</evidence>
<dbReference type="Pfam" id="PF12146">
    <property type="entry name" value="Hydrolase_4"/>
    <property type="match status" value="1"/>
</dbReference>